<feature type="compositionally biased region" description="Low complexity" evidence="1">
    <location>
        <begin position="59"/>
        <end position="71"/>
    </location>
</feature>
<dbReference type="Pfam" id="PF14013">
    <property type="entry name" value="MT0933_antitox"/>
    <property type="match status" value="1"/>
</dbReference>
<keyword evidence="3" id="KW-1185">Reference proteome</keyword>
<dbReference type="AlphaFoldDB" id="A0A4Z1DA11"/>
<reference evidence="2 3" key="1">
    <citation type="submission" date="2019-04" db="EMBL/GenBank/DDBJ databases">
        <title>Streptomyces sp. nov. Bv016 isolated from bark of Buahinia variegata.</title>
        <authorList>
            <person name="Kanchanasin P."/>
            <person name="Tanasupawat S."/>
            <person name="Yuki M."/>
            <person name="Kudo T."/>
        </authorList>
    </citation>
    <scope>NUCLEOTIDE SEQUENCE [LARGE SCALE GENOMIC DNA]</scope>
    <source>
        <strain evidence="2 3">Bv016</strain>
    </source>
</reference>
<feature type="compositionally biased region" description="Basic and acidic residues" evidence="1">
    <location>
        <begin position="9"/>
        <end position="53"/>
    </location>
</feature>
<comment type="caution">
    <text evidence="2">The sequence shown here is derived from an EMBL/GenBank/DDBJ whole genome shotgun (WGS) entry which is preliminary data.</text>
</comment>
<dbReference type="Proteomes" id="UP000298159">
    <property type="component" value="Unassembled WGS sequence"/>
</dbReference>
<organism evidence="2 3">
    <name type="scientific">Streptomyces bauhiniae</name>
    <dbReference type="NCBI Taxonomy" id="2340725"/>
    <lineage>
        <taxon>Bacteria</taxon>
        <taxon>Bacillati</taxon>
        <taxon>Actinomycetota</taxon>
        <taxon>Actinomycetes</taxon>
        <taxon>Kitasatosporales</taxon>
        <taxon>Streptomycetaceae</taxon>
        <taxon>Streptomyces</taxon>
    </lineage>
</organism>
<gene>
    <name evidence="2" type="ORF">E5083_07860</name>
</gene>
<accession>A0A4Z1DA11</accession>
<proteinExistence type="predicted"/>
<sequence length="71" mass="7765">MSKFGDLANKAKDLAKGHPDQADKGVESAERLIDERTGNKYDTQTDKAADAVRRSYGGNETPTNPETTPER</sequence>
<name>A0A4Z1DA11_9ACTN</name>
<protein>
    <submittedName>
        <fullName evidence="2">Antitoxin</fullName>
    </submittedName>
</protein>
<evidence type="ECO:0000256" key="1">
    <source>
        <dbReference type="SAM" id="MobiDB-lite"/>
    </source>
</evidence>
<evidence type="ECO:0000313" key="3">
    <source>
        <dbReference type="Proteomes" id="UP000298159"/>
    </source>
</evidence>
<feature type="region of interest" description="Disordered" evidence="1">
    <location>
        <begin position="1"/>
        <end position="71"/>
    </location>
</feature>
<evidence type="ECO:0000313" key="2">
    <source>
        <dbReference type="EMBL" id="TGN79527.1"/>
    </source>
</evidence>
<dbReference type="EMBL" id="SRRT01000002">
    <property type="protein sequence ID" value="TGN79527.1"/>
    <property type="molecule type" value="Genomic_DNA"/>
</dbReference>
<dbReference type="InterPro" id="IPR028037">
    <property type="entry name" value="Antitoxin_Rv0909/MT0933"/>
</dbReference>
<dbReference type="RefSeq" id="WP_135784864.1">
    <property type="nucleotide sequence ID" value="NZ_SRRT01000002.1"/>
</dbReference>
<dbReference type="GeneID" id="95447507"/>